<organism evidence="2 3">
    <name type="scientific">Chrysophaeum taylorii</name>
    <dbReference type="NCBI Taxonomy" id="2483200"/>
    <lineage>
        <taxon>Eukaryota</taxon>
        <taxon>Sar</taxon>
        <taxon>Stramenopiles</taxon>
        <taxon>Ochrophyta</taxon>
        <taxon>Pelagophyceae</taxon>
        <taxon>Pelagomonadales</taxon>
        <taxon>Pelagomonadaceae</taxon>
        <taxon>Chrysophaeum</taxon>
    </lineage>
</organism>
<dbReference type="Proteomes" id="UP001230188">
    <property type="component" value="Unassembled WGS sequence"/>
</dbReference>
<gene>
    <name evidence="2" type="ORF">CTAYLR_006206</name>
</gene>
<evidence type="ECO:0000259" key="1">
    <source>
        <dbReference type="Pfam" id="PF02010"/>
    </source>
</evidence>
<dbReference type="InterPro" id="IPR002859">
    <property type="entry name" value="PKD/REJ-like"/>
</dbReference>
<protein>
    <recommendedName>
        <fullName evidence="1">PKD/REJ-like domain-containing protein</fullName>
    </recommendedName>
</protein>
<name>A0AAD7U6L4_9STRA</name>
<comment type="caution">
    <text evidence="2">The sequence shown here is derived from an EMBL/GenBank/DDBJ whole genome shotgun (WGS) entry which is preliminary data.</text>
</comment>
<feature type="domain" description="PKD/REJ-like" evidence="1">
    <location>
        <begin position="5"/>
        <end position="143"/>
    </location>
</feature>
<evidence type="ECO:0000313" key="2">
    <source>
        <dbReference type="EMBL" id="KAJ8599237.1"/>
    </source>
</evidence>
<dbReference type="EMBL" id="JAQMWT010000575">
    <property type="protein sequence ID" value="KAJ8599237.1"/>
    <property type="molecule type" value="Genomic_DNA"/>
</dbReference>
<sequence>MYSLVDVDVRKSPHSGSLDVIPTEGLAFFDLFDLRAANWLGDELPFDYEFRIGPSAFSDEGAVLQAASNASAALDSRLPAGLPNVTLTVIVIDALGAQGTADGVARVVADSEVSSESDFNEVLSEALADAFEEESFDSVCQVIMASMPYVRGDATVLESLIRTHDESFKAFVDTTSLSELTQTASTLLYLMDEPDVLPEDAAETALELISNVTMHVEEVGIGSSNSTVPTVILDVVSSILESVLFSTIIAQNTEAADTLLGTIESLTAAQRNTLIYNEESVQANAEFVRTYDVSLTEFKINPFNTISGSVASSDTLRFYFTARDEFDIDLEYNETTVTLDVAGRNTLDDATFSNETVTATWHDEPLALLRWRSQFCRVFVQRVTVGVCDLE</sequence>
<dbReference type="Pfam" id="PF02010">
    <property type="entry name" value="REJ"/>
    <property type="match status" value="1"/>
</dbReference>
<reference evidence="2" key="1">
    <citation type="submission" date="2023-01" db="EMBL/GenBank/DDBJ databases">
        <title>Metagenome sequencing of chrysophaentin producing Chrysophaeum taylorii.</title>
        <authorList>
            <person name="Davison J."/>
            <person name="Bewley C."/>
        </authorList>
    </citation>
    <scope>NUCLEOTIDE SEQUENCE</scope>
    <source>
        <strain evidence="2">NIES-1699</strain>
    </source>
</reference>
<proteinExistence type="predicted"/>
<accession>A0AAD7U6L4</accession>
<evidence type="ECO:0000313" key="3">
    <source>
        <dbReference type="Proteomes" id="UP001230188"/>
    </source>
</evidence>
<dbReference type="AlphaFoldDB" id="A0AAD7U6L4"/>
<keyword evidence="3" id="KW-1185">Reference proteome</keyword>